<dbReference type="PANTHER" id="PTHR22803">
    <property type="entry name" value="MANNOSE, PHOSPHOLIPASE, LECTIN RECEPTOR RELATED"/>
    <property type="match status" value="1"/>
</dbReference>
<dbReference type="PRINTS" id="PR01504">
    <property type="entry name" value="PNCREATITSAP"/>
</dbReference>
<reference evidence="3" key="1">
    <citation type="submission" date="2023-08" db="EMBL/GenBank/DDBJ databases">
        <title>Pelteobagrus vachellii genome.</title>
        <authorList>
            <person name="Liu H."/>
        </authorList>
    </citation>
    <scope>NUCLEOTIDE SEQUENCE</scope>
    <source>
        <strain evidence="3">PRFRI_2022a</strain>
        <tissue evidence="3">Muscle</tissue>
    </source>
</reference>
<dbReference type="SMART" id="SM00034">
    <property type="entry name" value="CLECT"/>
    <property type="match status" value="1"/>
</dbReference>
<dbReference type="PROSITE" id="PS51257">
    <property type="entry name" value="PROKAR_LIPOPROTEIN"/>
    <property type="match status" value="1"/>
</dbReference>
<proteinExistence type="predicted"/>
<dbReference type="InterPro" id="IPR018378">
    <property type="entry name" value="C-type_lectin_CS"/>
</dbReference>
<dbReference type="AlphaFoldDB" id="A0AA88NP08"/>
<dbReference type="InterPro" id="IPR001304">
    <property type="entry name" value="C-type_lectin-like"/>
</dbReference>
<dbReference type="InterPro" id="IPR016187">
    <property type="entry name" value="CTDL_fold"/>
</dbReference>
<dbReference type="Gene3D" id="3.10.100.10">
    <property type="entry name" value="Mannose-Binding Protein A, subunit A"/>
    <property type="match status" value="1"/>
</dbReference>
<comment type="caution">
    <text evidence="3">The sequence shown here is derived from an EMBL/GenBank/DDBJ whole genome shotgun (WGS) entry which is preliminary data.</text>
</comment>
<evidence type="ECO:0000313" key="4">
    <source>
        <dbReference type="Proteomes" id="UP001187315"/>
    </source>
</evidence>
<dbReference type="PROSITE" id="PS50041">
    <property type="entry name" value="C_TYPE_LECTIN_2"/>
    <property type="match status" value="1"/>
</dbReference>
<keyword evidence="1" id="KW-1015">Disulfide bond</keyword>
<dbReference type="Proteomes" id="UP001187315">
    <property type="component" value="Unassembled WGS sequence"/>
</dbReference>
<dbReference type="EMBL" id="JAVHJS010000004">
    <property type="protein sequence ID" value="KAK2860605.1"/>
    <property type="molecule type" value="Genomic_DNA"/>
</dbReference>
<feature type="domain" description="C-type lectin" evidence="2">
    <location>
        <begin position="29"/>
        <end position="146"/>
    </location>
</feature>
<dbReference type="InterPro" id="IPR050111">
    <property type="entry name" value="C-type_lectin/snaclec_domain"/>
</dbReference>
<dbReference type="InterPro" id="IPR016186">
    <property type="entry name" value="C-type_lectin-like/link_sf"/>
</dbReference>
<accession>A0AA88NP08</accession>
<organism evidence="3 4">
    <name type="scientific">Tachysurus vachellii</name>
    <name type="common">Darkbarbel catfish</name>
    <name type="synonym">Pelteobagrus vachellii</name>
    <dbReference type="NCBI Taxonomy" id="175792"/>
    <lineage>
        <taxon>Eukaryota</taxon>
        <taxon>Metazoa</taxon>
        <taxon>Chordata</taxon>
        <taxon>Craniata</taxon>
        <taxon>Vertebrata</taxon>
        <taxon>Euteleostomi</taxon>
        <taxon>Actinopterygii</taxon>
        <taxon>Neopterygii</taxon>
        <taxon>Teleostei</taxon>
        <taxon>Ostariophysi</taxon>
        <taxon>Siluriformes</taxon>
        <taxon>Bagridae</taxon>
        <taxon>Tachysurus</taxon>
    </lineage>
</organism>
<evidence type="ECO:0000256" key="1">
    <source>
        <dbReference type="ARBA" id="ARBA00023157"/>
    </source>
</evidence>
<dbReference type="PROSITE" id="PS00615">
    <property type="entry name" value="C_TYPE_LECTIN_1"/>
    <property type="match status" value="1"/>
</dbReference>
<evidence type="ECO:0000259" key="2">
    <source>
        <dbReference type="PROSITE" id="PS50041"/>
    </source>
</evidence>
<evidence type="ECO:0000313" key="3">
    <source>
        <dbReference type="EMBL" id="KAK2860605.1"/>
    </source>
</evidence>
<sequence>MRFILIFSGFSTLSCKQTSLKCQHGWSQVGSRCFRIFETATSWDDAEQNCVIMGGHLASVHNKAEYIFIQALVQNALNSNAQTWLGASDIQQEGVWKWTDGSAFNYTNWAGGQPDNKNKMENCLMMNYQACWNDGGCMCLRPSACAKAAIPAKTFSVIKLKIASKTNLLESDIEALVQQVKQRLIDSGMPASATLRLQSIYKNPCKC</sequence>
<name>A0AA88NP08_TACVA</name>
<gene>
    <name evidence="3" type="ORF">Q7C36_004771</name>
</gene>
<dbReference type="Pfam" id="PF00059">
    <property type="entry name" value="Lectin_C"/>
    <property type="match status" value="1"/>
</dbReference>
<protein>
    <recommendedName>
        <fullName evidence="2">C-type lectin domain-containing protein</fullName>
    </recommendedName>
</protein>
<dbReference type="SUPFAM" id="SSF56436">
    <property type="entry name" value="C-type lectin-like"/>
    <property type="match status" value="1"/>
</dbReference>
<keyword evidence="4" id="KW-1185">Reference proteome</keyword>